<gene>
    <name evidence="11" type="primary">holA</name>
    <name evidence="11" type="ORF">CSX01_03175</name>
</gene>
<dbReference type="RefSeq" id="WP_099391420.1">
    <property type="nucleotide sequence ID" value="NZ_PDYF01000008.1"/>
</dbReference>
<dbReference type="GO" id="GO:0003887">
    <property type="term" value="F:DNA-directed DNA polymerase activity"/>
    <property type="evidence" value="ECO:0007669"/>
    <property type="project" value="UniProtKB-KW"/>
</dbReference>
<dbReference type="Gene3D" id="1.20.272.10">
    <property type="match status" value="1"/>
</dbReference>
<dbReference type="Proteomes" id="UP000225889">
    <property type="component" value="Unassembled WGS sequence"/>
</dbReference>
<organism evidence="11 12">
    <name type="scientific">Pseudobutyrivibrio ruminis</name>
    <dbReference type="NCBI Taxonomy" id="46206"/>
    <lineage>
        <taxon>Bacteria</taxon>
        <taxon>Bacillati</taxon>
        <taxon>Bacillota</taxon>
        <taxon>Clostridia</taxon>
        <taxon>Lachnospirales</taxon>
        <taxon>Lachnospiraceae</taxon>
        <taxon>Pseudobutyrivibrio</taxon>
    </lineage>
</organism>
<dbReference type="Gene3D" id="1.10.8.60">
    <property type="match status" value="1"/>
</dbReference>
<reference evidence="11 12" key="1">
    <citation type="submission" date="2017-10" db="EMBL/GenBank/DDBJ databases">
        <title>Resolving the taxonomy of Roseburia spp., Eubacterium rectale and Agathobacter spp. through phylogenomic analysis.</title>
        <authorList>
            <person name="Sheridan P.O."/>
            <person name="Walker A.W."/>
            <person name="Duncan S.H."/>
            <person name="Scott K.P."/>
            <person name="Toole P.W.O."/>
            <person name="Luis P."/>
            <person name="Flint H.J."/>
        </authorList>
    </citation>
    <scope>NUCLEOTIDE SEQUENCE [LARGE SCALE GENOMIC DNA]</scope>
    <source>
        <strain evidence="11 12">JK626</strain>
    </source>
</reference>
<evidence type="ECO:0000256" key="8">
    <source>
        <dbReference type="ARBA" id="ARBA00049244"/>
    </source>
</evidence>
<evidence type="ECO:0000259" key="10">
    <source>
        <dbReference type="Pfam" id="PF21694"/>
    </source>
</evidence>
<dbReference type="GO" id="GO:0003677">
    <property type="term" value="F:DNA binding"/>
    <property type="evidence" value="ECO:0007669"/>
    <property type="project" value="InterPro"/>
</dbReference>
<dbReference type="InterPro" id="IPR005790">
    <property type="entry name" value="DNA_polIII_delta"/>
</dbReference>
<evidence type="ECO:0000256" key="2">
    <source>
        <dbReference type="ARBA" id="ARBA00017703"/>
    </source>
</evidence>
<dbReference type="SUPFAM" id="SSF52540">
    <property type="entry name" value="P-loop containing nucleoside triphosphate hydrolases"/>
    <property type="match status" value="1"/>
</dbReference>
<dbReference type="EMBL" id="PDYF01000008">
    <property type="protein sequence ID" value="PHU35617.1"/>
    <property type="molecule type" value="Genomic_DNA"/>
</dbReference>
<evidence type="ECO:0000256" key="5">
    <source>
        <dbReference type="ARBA" id="ARBA00022705"/>
    </source>
</evidence>
<dbReference type="Gene3D" id="3.40.50.300">
    <property type="entry name" value="P-loop containing nucleotide triphosphate hydrolases"/>
    <property type="match status" value="1"/>
</dbReference>
<feature type="domain" description="DNA polymerase III delta subunit-like C-terminal" evidence="10">
    <location>
        <begin position="218"/>
        <end position="339"/>
    </location>
</feature>
<dbReference type="Pfam" id="PF06144">
    <property type="entry name" value="DNA_pol3_delta"/>
    <property type="match status" value="1"/>
</dbReference>
<sequence>MRRINEDIKNEKFRNLYLLYGDEEYLKQQFKDKLIKALVNEGDTMNFSKYHGKDISDREIIDLAETMPFFAKPVGADGTQYRVILLERCNLASRSATAKKKDEPDLIEYFAALPPHVIFIVLEDAGIGRSKLFKTASSAGLAVEFTMLNDADLAKWIGAKLKAEGKMMKQDAFQLFLKMTHANMSNMDTELEKLISYVGDREQILSEDVSAICVAGVESKVFDLVNSISEKNLRQTMDIYQKHLALDTNPREILGALIAEFRRMRVIKELYDAGDDYRTIANKMGAKSEYGIKMTIPRAKLMTISEIDGILNDSAQYLQQINTGLLNDKMAIELLIMKYAGKAS</sequence>
<reference evidence="11 12" key="2">
    <citation type="submission" date="2017-10" db="EMBL/GenBank/DDBJ databases">
        <authorList>
            <person name="Banno H."/>
            <person name="Chua N.-H."/>
        </authorList>
    </citation>
    <scope>NUCLEOTIDE SEQUENCE [LARGE SCALE GENOMIC DNA]</scope>
    <source>
        <strain evidence="11 12">JK626</strain>
    </source>
</reference>
<dbReference type="SUPFAM" id="SSF48019">
    <property type="entry name" value="post-AAA+ oligomerization domain-like"/>
    <property type="match status" value="1"/>
</dbReference>
<dbReference type="InterPro" id="IPR008921">
    <property type="entry name" value="DNA_pol3_clamp-load_cplx_C"/>
</dbReference>
<dbReference type="EC" id="2.7.7.7" evidence="1"/>
<comment type="similarity">
    <text evidence="7">Belongs to the DNA polymerase HolA subunit family.</text>
</comment>
<feature type="domain" description="DNA polymerase III delta N-terminal" evidence="9">
    <location>
        <begin position="17"/>
        <end position="139"/>
    </location>
</feature>
<dbReference type="PANTHER" id="PTHR34388:SF1">
    <property type="entry name" value="DNA POLYMERASE III SUBUNIT DELTA"/>
    <property type="match status" value="1"/>
</dbReference>
<dbReference type="AlphaFoldDB" id="A0A2G3DX46"/>
<name>A0A2G3DX46_9FIRM</name>
<evidence type="ECO:0000259" key="9">
    <source>
        <dbReference type="Pfam" id="PF06144"/>
    </source>
</evidence>
<evidence type="ECO:0000256" key="3">
    <source>
        <dbReference type="ARBA" id="ARBA00022679"/>
    </source>
</evidence>
<accession>A0A2G3DX46</accession>
<keyword evidence="4" id="KW-0548">Nucleotidyltransferase</keyword>
<dbReference type="InterPro" id="IPR010372">
    <property type="entry name" value="DNA_pol3_delta_N"/>
</dbReference>
<keyword evidence="3" id="KW-0808">Transferase</keyword>
<evidence type="ECO:0000256" key="4">
    <source>
        <dbReference type="ARBA" id="ARBA00022695"/>
    </source>
</evidence>
<dbReference type="InterPro" id="IPR027417">
    <property type="entry name" value="P-loop_NTPase"/>
</dbReference>
<dbReference type="InterPro" id="IPR048466">
    <property type="entry name" value="DNA_pol3_delta-like_C"/>
</dbReference>
<dbReference type="GO" id="GO:0009360">
    <property type="term" value="C:DNA polymerase III complex"/>
    <property type="evidence" value="ECO:0007669"/>
    <property type="project" value="InterPro"/>
</dbReference>
<comment type="catalytic activity">
    <reaction evidence="8">
        <text>DNA(n) + a 2'-deoxyribonucleoside 5'-triphosphate = DNA(n+1) + diphosphate</text>
        <dbReference type="Rhea" id="RHEA:22508"/>
        <dbReference type="Rhea" id="RHEA-COMP:17339"/>
        <dbReference type="Rhea" id="RHEA-COMP:17340"/>
        <dbReference type="ChEBI" id="CHEBI:33019"/>
        <dbReference type="ChEBI" id="CHEBI:61560"/>
        <dbReference type="ChEBI" id="CHEBI:173112"/>
        <dbReference type="EC" id="2.7.7.7"/>
    </reaction>
</comment>
<dbReference type="NCBIfam" id="TIGR01128">
    <property type="entry name" value="holA"/>
    <property type="match status" value="1"/>
</dbReference>
<proteinExistence type="inferred from homology"/>
<evidence type="ECO:0000313" key="11">
    <source>
        <dbReference type="EMBL" id="PHU35617.1"/>
    </source>
</evidence>
<dbReference type="GO" id="GO:0006261">
    <property type="term" value="P:DNA-templated DNA replication"/>
    <property type="evidence" value="ECO:0007669"/>
    <property type="project" value="TreeGrafter"/>
</dbReference>
<keyword evidence="6" id="KW-0239">DNA-directed DNA polymerase</keyword>
<evidence type="ECO:0000256" key="1">
    <source>
        <dbReference type="ARBA" id="ARBA00012417"/>
    </source>
</evidence>
<evidence type="ECO:0000256" key="6">
    <source>
        <dbReference type="ARBA" id="ARBA00022932"/>
    </source>
</evidence>
<dbReference type="Pfam" id="PF21694">
    <property type="entry name" value="DNA_pol3_delta_C"/>
    <property type="match status" value="1"/>
</dbReference>
<evidence type="ECO:0000256" key="7">
    <source>
        <dbReference type="ARBA" id="ARBA00034754"/>
    </source>
</evidence>
<protein>
    <recommendedName>
        <fullName evidence="2">DNA polymerase III subunit delta</fullName>
        <ecNumber evidence="1">2.7.7.7</ecNumber>
    </recommendedName>
</protein>
<keyword evidence="5" id="KW-0235">DNA replication</keyword>
<evidence type="ECO:0000313" key="12">
    <source>
        <dbReference type="Proteomes" id="UP000225889"/>
    </source>
</evidence>
<comment type="caution">
    <text evidence="11">The sequence shown here is derived from an EMBL/GenBank/DDBJ whole genome shotgun (WGS) entry which is preliminary data.</text>
</comment>
<dbReference type="PANTHER" id="PTHR34388">
    <property type="entry name" value="DNA POLYMERASE III SUBUNIT DELTA"/>
    <property type="match status" value="1"/>
</dbReference>